<dbReference type="OrthoDB" id="5650375at2"/>
<accession>A0A098G158</accession>
<dbReference type="PANTHER" id="PTHR35936:SF19">
    <property type="entry name" value="AMINO-ACID-BINDING PROTEIN YXEM-RELATED"/>
    <property type="match status" value="1"/>
</dbReference>
<evidence type="ECO:0000256" key="1">
    <source>
        <dbReference type="ARBA" id="ARBA00010333"/>
    </source>
</evidence>
<protein>
    <submittedName>
        <fullName evidence="4">Putative Bacterial extracellular solute-binding family protein</fullName>
    </submittedName>
</protein>
<dbReference type="Proteomes" id="UP000032430">
    <property type="component" value="Chromosome I"/>
</dbReference>
<evidence type="ECO:0000313" key="5">
    <source>
        <dbReference type="Proteomes" id="UP000032430"/>
    </source>
</evidence>
<feature type="domain" description="Solute-binding protein family 3/N-terminal" evidence="3">
    <location>
        <begin position="22"/>
        <end position="243"/>
    </location>
</feature>
<organism evidence="4 5">
    <name type="scientific">Legionella fallonii LLAP-10</name>
    <dbReference type="NCBI Taxonomy" id="1212491"/>
    <lineage>
        <taxon>Bacteria</taxon>
        <taxon>Pseudomonadati</taxon>
        <taxon>Pseudomonadota</taxon>
        <taxon>Gammaproteobacteria</taxon>
        <taxon>Legionellales</taxon>
        <taxon>Legionellaceae</taxon>
        <taxon>Legionella</taxon>
    </lineage>
</organism>
<dbReference type="Gene3D" id="3.40.190.10">
    <property type="entry name" value="Periplasmic binding protein-like II"/>
    <property type="match status" value="2"/>
</dbReference>
<keyword evidence="2" id="KW-0732">Signal</keyword>
<comment type="similarity">
    <text evidence="1">Belongs to the bacterial solute-binding protein 3 family.</text>
</comment>
<evidence type="ECO:0000259" key="3">
    <source>
        <dbReference type="SMART" id="SM00062"/>
    </source>
</evidence>
<dbReference type="SUPFAM" id="SSF53850">
    <property type="entry name" value="Periplasmic binding protein-like II"/>
    <property type="match status" value="1"/>
</dbReference>
<dbReference type="AlphaFoldDB" id="A0A098G158"/>
<dbReference type="KEGG" id="lfa:LFA_0243"/>
<dbReference type="STRING" id="1212491.LFA_0243"/>
<name>A0A098G158_9GAMM</name>
<evidence type="ECO:0000256" key="2">
    <source>
        <dbReference type="ARBA" id="ARBA00022729"/>
    </source>
</evidence>
<dbReference type="InterPro" id="IPR001638">
    <property type="entry name" value="Solute-binding_3/MltF_N"/>
</dbReference>
<dbReference type="RefSeq" id="WP_045094549.1">
    <property type="nucleotide sequence ID" value="NZ_LN614827.1"/>
</dbReference>
<sequence>MKQIKTLLFACSFFFSISGYSNIKIGTLHYDPPFIISPSQGFDIDLIHLLCTRLQQHCQLLYMDGEQLYQALQDGTVDLAIGGISISPLRKTNYIFSLPYLLSKGQFLTLKRSKIHSLDDLKGTTVGVIHDDLSGGIYHKYLVDHYQGQFQINEYNTVENMFAALNNNNIAAVFLYRSDTNYWNHNGGDLFKTVGPVVRIGEGIAIMALPRQEELIQRINKLLQQIEADNSYMNLYKTYFYNN</sequence>
<dbReference type="PANTHER" id="PTHR35936">
    <property type="entry name" value="MEMBRANE-BOUND LYTIC MUREIN TRANSGLYCOSYLASE F"/>
    <property type="match status" value="1"/>
</dbReference>
<reference evidence="5" key="1">
    <citation type="submission" date="2014-09" db="EMBL/GenBank/DDBJ databases">
        <authorList>
            <person name="Gomez-Valero L."/>
        </authorList>
    </citation>
    <scope>NUCLEOTIDE SEQUENCE [LARGE SCALE GENOMIC DNA]</scope>
    <source>
        <strain evidence="5">ATCC700992</strain>
    </source>
</reference>
<evidence type="ECO:0000313" key="4">
    <source>
        <dbReference type="EMBL" id="CEG55719.1"/>
    </source>
</evidence>
<gene>
    <name evidence="4" type="ORF">LFA_0243</name>
</gene>
<dbReference type="SMART" id="SM00062">
    <property type="entry name" value="PBPb"/>
    <property type="match status" value="1"/>
</dbReference>
<proteinExistence type="inferred from homology"/>
<keyword evidence="5" id="KW-1185">Reference proteome</keyword>
<dbReference type="Pfam" id="PF00497">
    <property type="entry name" value="SBP_bac_3"/>
    <property type="match status" value="1"/>
</dbReference>
<dbReference type="HOGENOM" id="CLU_019602_18_0_6"/>
<dbReference type="EMBL" id="LN614827">
    <property type="protein sequence ID" value="CEG55719.1"/>
    <property type="molecule type" value="Genomic_DNA"/>
</dbReference>